<dbReference type="PANTHER" id="PTHR34796:SF1">
    <property type="entry name" value="EXPRESSED PROTEIN"/>
    <property type="match status" value="1"/>
</dbReference>
<dbReference type="InterPro" id="IPR023203">
    <property type="entry name" value="TTHA0068_sf"/>
</dbReference>
<dbReference type="SUPFAM" id="SSF140663">
    <property type="entry name" value="TTHA0068-like"/>
    <property type="match status" value="1"/>
</dbReference>
<evidence type="ECO:0000313" key="2">
    <source>
        <dbReference type="Proteomes" id="UP001312865"/>
    </source>
</evidence>
<dbReference type="Gene3D" id="1.10.3450.10">
    <property type="entry name" value="TTHA0068-like"/>
    <property type="match status" value="1"/>
</dbReference>
<dbReference type="Pfam" id="PF03745">
    <property type="entry name" value="DUF309"/>
    <property type="match status" value="1"/>
</dbReference>
<dbReference type="RefSeq" id="WP_336586569.1">
    <property type="nucleotide sequence ID" value="NZ_JBBAXC010000006.1"/>
</dbReference>
<comment type="caution">
    <text evidence="1">The sequence shown here is derived from an EMBL/GenBank/DDBJ whole genome shotgun (WGS) entry which is preliminary data.</text>
</comment>
<sequence>MNIPKEFIQYLVYFHGNRDYFECHEVLEEYWKKVDSTNRASIWVGFIQVAVAMYHYRRNNLNGAQRTLMKGMTNLQLNDQKLATLGVEKDRFLSILHDQMKRINEHKPYQSINIPLIDEDLIRTCINLCDSYGYRWRQESDLSNSLIVHKHQLRDRSDVISAREKALKNKNG</sequence>
<gene>
    <name evidence="1" type="ORF">WAK64_08685</name>
</gene>
<keyword evidence="2" id="KW-1185">Reference proteome</keyword>
<name>A0ABU8HCX4_9BACI</name>
<dbReference type="PANTHER" id="PTHR34796">
    <property type="entry name" value="EXPRESSED PROTEIN"/>
    <property type="match status" value="1"/>
</dbReference>
<evidence type="ECO:0000313" key="1">
    <source>
        <dbReference type="EMBL" id="MEI5907130.1"/>
    </source>
</evidence>
<dbReference type="EMBL" id="JBBAXC010000006">
    <property type="protein sequence ID" value="MEI5907130.1"/>
    <property type="molecule type" value="Genomic_DNA"/>
</dbReference>
<proteinExistence type="predicted"/>
<protein>
    <submittedName>
        <fullName evidence="1">DUF309 domain-containing protein</fullName>
    </submittedName>
</protein>
<dbReference type="Proteomes" id="UP001312865">
    <property type="component" value="Unassembled WGS sequence"/>
</dbReference>
<dbReference type="InterPro" id="IPR005500">
    <property type="entry name" value="DUF309"/>
</dbReference>
<accession>A0ABU8HCX4</accession>
<organism evidence="1 2">
    <name type="scientific">Bacillus spongiae</name>
    <dbReference type="NCBI Taxonomy" id="2683610"/>
    <lineage>
        <taxon>Bacteria</taxon>
        <taxon>Bacillati</taxon>
        <taxon>Bacillota</taxon>
        <taxon>Bacilli</taxon>
        <taxon>Bacillales</taxon>
        <taxon>Bacillaceae</taxon>
        <taxon>Bacillus</taxon>
    </lineage>
</organism>
<reference evidence="1 2" key="1">
    <citation type="journal article" date="2018" name="J. Microbiol.">
        <title>Bacillus spongiae sp. nov., isolated from sponge of Jeju Island.</title>
        <authorList>
            <person name="Lee G.E."/>
            <person name="Im W.T."/>
            <person name="Park J.S."/>
        </authorList>
    </citation>
    <scope>NUCLEOTIDE SEQUENCE [LARGE SCALE GENOMIC DNA]</scope>
    <source>
        <strain evidence="1 2">135PIL107-10</strain>
    </source>
</reference>